<dbReference type="Pfam" id="PF03357">
    <property type="entry name" value="Snf7"/>
    <property type="match status" value="1"/>
</dbReference>
<name>A0ABN8B9H7_CHISP</name>
<gene>
    <name evidence="3" type="ORF">CHILSU_LOCUS7222</name>
</gene>
<dbReference type="PANTHER" id="PTHR22761">
    <property type="entry name" value="CHARGED MULTIVESICULAR BODY PROTEIN"/>
    <property type="match status" value="1"/>
</dbReference>
<dbReference type="PANTHER" id="PTHR22761:SF21">
    <property type="entry name" value="CHARGED MULTIVESICULAR BODY PROTEIN 7"/>
    <property type="match status" value="1"/>
</dbReference>
<feature type="compositionally biased region" description="Basic and acidic residues" evidence="2">
    <location>
        <begin position="595"/>
        <end position="608"/>
    </location>
</feature>
<evidence type="ECO:0000313" key="3">
    <source>
        <dbReference type="EMBL" id="CAH0403929.1"/>
    </source>
</evidence>
<feature type="compositionally biased region" description="Basic and acidic residues" evidence="2">
    <location>
        <begin position="389"/>
        <end position="405"/>
    </location>
</feature>
<evidence type="ECO:0000256" key="2">
    <source>
        <dbReference type="SAM" id="MobiDB-lite"/>
    </source>
</evidence>
<sequence length="623" mass="70011">MGLPGMPEDKLPSCWSDDIRMNALFAPFRIKAANPESWDMKMKFWSDMLRQWCKCKKDPIVSAADFKFAFQRKGRTPACIDIVIEELLRNGDLCPVSKYQQILHNGPEGWVRWGARLAFKPAAFALTAVSSLLPGRQTLDNDGLPKASIDSTQRFVLESAVKDQAMELLNTYPSDIERIGTIDELMRHCEWQHGRETFELLLGYLVAQGYAVKKDDVVKLANTDKKVSPVTETDEAIVKLMSAESRLEAELSKLLRDASAAENDARAALQLGNKLAAKNHLRKKLKAQQRATRCESTLDNVRQLLQHTRDSHVNAAIVDTYKTTSQAMKRNLKDNNMDEDAVHDTMDDLKEVMESYSEIEEALSSGATEFDTADLEQELKELLATPPSKPKDTKFTPKEKSRKVSERDFVFDGEARVLAELDQLDVENGSPREKDGTRARETARVAIPEGVEGGENPVPKQSLKKPAQQWYPPISNVLRPEEAWADNNLNSLDSSLDRLASSFGELRTDDRLHPGQPLNVDFTTPPKLYSSEFQVRDHKYSGGVWLYSNRDNNPNSATRDANSNVDSDLTASTEYFSSESPGKAGGSFQMAPGGERQRRGEWPQEKSVEDIERRLKNLRGFNL</sequence>
<dbReference type="EMBL" id="OU963919">
    <property type="protein sequence ID" value="CAH0403929.1"/>
    <property type="molecule type" value="Genomic_DNA"/>
</dbReference>
<dbReference type="InterPro" id="IPR005024">
    <property type="entry name" value="Snf7_fam"/>
</dbReference>
<evidence type="ECO:0000256" key="1">
    <source>
        <dbReference type="ARBA" id="ARBA00006190"/>
    </source>
</evidence>
<evidence type="ECO:0000313" key="4">
    <source>
        <dbReference type="Proteomes" id="UP001153292"/>
    </source>
</evidence>
<proteinExistence type="inferred from homology"/>
<comment type="similarity">
    <text evidence="1">Belongs to the SNF7 family.</text>
</comment>
<organism evidence="3 4">
    <name type="scientific">Chilo suppressalis</name>
    <name type="common">Asiatic rice borer moth</name>
    <dbReference type="NCBI Taxonomy" id="168631"/>
    <lineage>
        <taxon>Eukaryota</taxon>
        <taxon>Metazoa</taxon>
        <taxon>Ecdysozoa</taxon>
        <taxon>Arthropoda</taxon>
        <taxon>Hexapoda</taxon>
        <taxon>Insecta</taxon>
        <taxon>Pterygota</taxon>
        <taxon>Neoptera</taxon>
        <taxon>Endopterygota</taxon>
        <taxon>Lepidoptera</taxon>
        <taxon>Glossata</taxon>
        <taxon>Ditrysia</taxon>
        <taxon>Pyraloidea</taxon>
        <taxon>Crambidae</taxon>
        <taxon>Crambinae</taxon>
        <taxon>Chilo</taxon>
    </lineage>
</organism>
<protein>
    <recommendedName>
        <fullName evidence="5">Charged multivesicular body protein 7</fullName>
    </recommendedName>
</protein>
<feature type="region of interest" description="Disordered" evidence="2">
    <location>
        <begin position="575"/>
        <end position="608"/>
    </location>
</feature>
<dbReference type="Pfam" id="PF25880">
    <property type="entry name" value="WHD_CHMP7_1st"/>
    <property type="match status" value="1"/>
</dbReference>
<dbReference type="Gene3D" id="6.10.140.1230">
    <property type="match status" value="1"/>
</dbReference>
<reference evidence="3" key="1">
    <citation type="submission" date="2021-12" db="EMBL/GenBank/DDBJ databases">
        <authorList>
            <person name="King R."/>
        </authorList>
    </citation>
    <scope>NUCLEOTIDE SEQUENCE</scope>
</reference>
<evidence type="ECO:0008006" key="5">
    <source>
        <dbReference type="Google" id="ProtNLM"/>
    </source>
</evidence>
<keyword evidence="4" id="KW-1185">Reference proteome</keyword>
<accession>A0ABN8B9H7</accession>
<dbReference type="Proteomes" id="UP001153292">
    <property type="component" value="Chromosome 26"/>
</dbReference>
<feature type="region of interest" description="Disordered" evidence="2">
    <location>
        <begin position="383"/>
        <end position="405"/>
    </location>
</feature>